<dbReference type="InterPro" id="IPR041091">
    <property type="entry name" value="RPGRIP1_C"/>
</dbReference>
<sequence>MSLLVLDETAGDLPVRDTNQKPSVIAAIQDVSSSAVLPAKSQGLKTWMKASGSLAKTRRQINRVNRTELEDGFLRLHDENLLLKEFARKQEDRIKRMGTKLSRLSHERMQVDGRPGSWIRSSGRNLDLEEDLEGTRERVRELERRNEGLRNRLLFYKQQLQLQSLGRYGPYGYVSPRVDTGLRRAHTAAGRVPEKVRKGMRVQGPAVRPTHTAPARYGDHTLEGSRVETERLTQSLVLAALELDPESLSSTHGRDTDPESARSLQCHLEVRERRAAIQENVELIRLQKLLRAKNSELVVTKAQFAGLQEAYETQLQQNQEALRSASEALLAQVEKLNAHLREESQKVAALESQVEILSPLQGMLEDFQERVRDLEKERDLLKEDYDKLLESCLSNTQHPLDVVPQKDNAPCLEEQLSPAIAEKQRLQEELEKERALNEELKQEVSQLLQERPQEVGFLREKAAIVENQTREEDFPSSLVVEPLYVEGLERESEKEEMFAQRSLKRRLHETEAAHAETVLELEKTRDMLILQHRINRDYQAELDGVLLQTAREKQEHEEKEQQMARLLDLRGARIRQLEAQLKDVAYGTRAAPLPPREEDPSVEAVPDQAPQLRRGENLFELHISGAVLSAEALRLLGDPEPLTFCTYSFYDFETHCTPVVRGSRARYSFTSQYVVQAEPFFLQYLQGATSRLDLHLASAVEHATLASCWLRFGEVLGSGEKVHATAVLRGSNGEDFGILEYWARLRFPMEQILRLHRQRTKALGYLSAGVQHTMVAHQGWRQEEEKALGAGWNEVCVQIKSCSSLRSRCLGSQPSPYAMYRFFTFPDHDTITIPSSNNPHFGDAQSFALRITPELHHYLLRDSLQVYVFDDEDEEAGSYLGKAQIPLVPLAQGRSVAGDFVLMDPAGKPNGSICLRLEWKLLYMPPEDFRHQASADWEQQRRSLELQIEEEKAELRSRVSRESGSERLPSGLQRKKPRLCMSEAEKRIRKHAKPENGAIQQVALEGVREEEEHKAAAAEEEMTTASRQESEGKSSPPAEAAVLSDNASERPDTSSEAQTTESDEVVVQSSGLQESLGPPSDRIRVEVISLSLHPDSPPIADENIQQLYVEYRFPGLLLEETETPFSLRKPQGNQEIYFHFSKVIKVDPDPESLQRQLLFSMLEAEEPQHNWLQFAVVSEPLPGTGGECEDVGFAYLDLREILLTGSDMLERELDVISPFDPDANIGKLKVSMEAASALRAIYWAGKRKSSEE</sequence>
<dbReference type="Pfam" id="PF18111">
    <property type="entry name" value="RPGR1_C"/>
    <property type="match status" value="1"/>
</dbReference>
<dbReference type="GO" id="GO:0015630">
    <property type="term" value="C:microtubule cytoskeleton"/>
    <property type="evidence" value="ECO:0007669"/>
    <property type="project" value="Ensembl"/>
</dbReference>
<evidence type="ECO:0000259" key="8">
    <source>
        <dbReference type="PROSITE" id="PS50004"/>
    </source>
</evidence>
<evidence type="ECO:0000256" key="1">
    <source>
        <dbReference type="ARBA" id="ARBA00004138"/>
    </source>
</evidence>
<name>A0A670JDD2_PODMU</name>
<dbReference type="AlphaFoldDB" id="A0A670JDD2"/>
<keyword evidence="5" id="KW-0966">Cell projection</keyword>
<dbReference type="GO" id="GO:0007601">
    <property type="term" value="P:visual perception"/>
    <property type="evidence" value="ECO:0007669"/>
    <property type="project" value="Ensembl"/>
</dbReference>
<dbReference type="Pfam" id="PF00168">
    <property type="entry name" value="C2"/>
    <property type="match status" value="1"/>
</dbReference>
<keyword evidence="10" id="KW-1185">Reference proteome</keyword>
<protein>
    <submittedName>
        <fullName evidence="9">RPGR interacting protein 1</fullName>
    </submittedName>
</protein>
<dbReference type="GeneTree" id="ENSGT00520000055620"/>
<dbReference type="Ensembl" id="ENSPMRT00000022446.1">
    <property type="protein sequence ID" value="ENSPMRP00000021142.1"/>
    <property type="gene ID" value="ENSPMRG00000013738.1"/>
</dbReference>
<dbReference type="FunFam" id="2.60.40.150:FF:000073">
    <property type="entry name" value="protein fantom isoform X1"/>
    <property type="match status" value="1"/>
</dbReference>
<evidence type="ECO:0000256" key="5">
    <source>
        <dbReference type="ARBA" id="ARBA00023273"/>
    </source>
</evidence>
<feature type="domain" description="C2" evidence="8">
    <location>
        <begin position="780"/>
        <end position="900"/>
    </location>
</feature>
<reference evidence="9" key="2">
    <citation type="submission" date="2025-08" db="UniProtKB">
        <authorList>
            <consortium name="Ensembl"/>
        </authorList>
    </citation>
    <scope>IDENTIFICATION</scope>
</reference>
<dbReference type="GO" id="GO:0045171">
    <property type="term" value="C:intercellular bridge"/>
    <property type="evidence" value="ECO:0007669"/>
    <property type="project" value="Ensembl"/>
</dbReference>
<evidence type="ECO:0000256" key="3">
    <source>
        <dbReference type="ARBA" id="ARBA00023054"/>
    </source>
</evidence>
<feature type="region of interest" description="Disordered" evidence="7">
    <location>
        <begin position="955"/>
        <end position="980"/>
    </location>
</feature>
<dbReference type="Gene3D" id="2.60.40.150">
    <property type="entry name" value="C2 domain"/>
    <property type="match status" value="3"/>
</dbReference>
<comment type="similarity">
    <text evidence="2">Belongs to the RPGRIP1 family.</text>
</comment>
<dbReference type="GO" id="GO:0046548">
    <property type="term" value="P:retinal rod cell development"/>
    <property type="evidence" value="ECO:0007669"/>
    <property type="project" value="TreeGrafter"/>
</dbReference>
<evidence type="ECO:0000256" key="6">
    <source>
        <dbReference type="SAM" id="Coils"/>
    </source>
</evidence>
<dbReference type="InterPro" id="IPR035892">
    <property type="entry name" value="C2_domain_sf"/>
</dbReference>
<dbReference type="Pfam" id="PF11618">
    <property type="entry name" value="C2-C2_1"/>
    <property type="match status" value="1"/>
</dbReference>
<gene>
    <name evidence="9" type="primary">RPGRIP1</name>
</gene>
<dbReference type="InterPro" id="IPR000008">
    <property type="entry name" value="C2_dom"/>
</dbReference>
<dbReference type="GO" id="GO:0120206">
    <property type="term" value="C:photoreceptor distal connecting cilium"/>
    <property type="evidence" value="ECO:0007669"/>
    <property type="project" value="Ensembl"/>
</dbReference>
<feature type="coiled-coil region" evidence="6">
    <location>
        <begin position="419"/>
        <end position="450"/>
    </location>
</feature>
<dbReference type="CDD" id="cd00030">
    <property type="entry name" value="C2"/>
    <property type="match status" value="1"/>
</dbReference>
<dbReference type="OMA" id="NTLAAGW"/>
<keyword evidence="3 6" id="KW-0175">Coiled coil</keyword>
<reference evidence="9 10" key="1">
    <citation type="journal article" date="2019" name="Proc. Natl. Acad. Sci. U.S.A.">
        <title>Regulatory changes in pterin and carotenoid genes underlie balanced color polymorphisms in the wall lizard.</title>
        <authorList>
            <person name="Andrade P."/>
            <person name="Pinho C."/>
            <person name="Perez I de Lanuza G."/>
            <person name="Afonso S."/>
            <person name="Brejcha J."/>
            <person name="Rubin C.J."/>
            <person name="Wallerman O."/>
            <person name="Pereira P."/>
            <person name="Sabatino S.J."/>
            <person name="Bellati A."/>
            <person name="Pellitteri-Rosa D."/>
            <person name="Bosakova Z."/>
            <person name="Bunikis I."/>
            <person name="Carretero M.A."/>
            <person name="Feiner N."/>
            <person name="Marsik P."/>
            <person name="Pauperio F."/>
            <person name="Salvi D."/>
            <person name="Soler L."/>
            <person name="While G.M."/>
            <person name="Uller T."/>
            <person name="Font E."/>
            <person name="Andersson L."/>
            <person name="Carneiro M."/>
        </authorList>
    </citation>
    <scope>NUCLEOTIDE SEQUENCE</scope>
</reference>
<dbReference type="InterPro" id="IPR021656">
    <property type="entry name" value="C2-C2_1"/>
</dbReference>
<proteinExistence type="inferred from homology"/>
<accession>A0A670JDD2</accession>
<evidence type="ECO:0000313" key="9">
    <source>
        <dbReference type="Ensembl" id="ENSPMRP00000021142.1"/>
    </source>
</evidence>
<organism evidence="9 10">
    <name type="scientific">Podarcis muralis</name>
    <name type="common">Wall lizard</name>
    <name type="synonym">Lacerta muralis</name>
    <dbReference type="NCBI Taxonomy" id="64176"/>
    <lineage>
        <taxon>Eukaryota</taxon>
        <taxon>Metazoa</taxon>
        <taxon>Chordata</taxon>
        <taxon>Craniata</taxon>
        <taxon>Vertebrata</taxon>
        <taxon>Euteleostomi</taxon>
        <taxon>Lepidosauria</taxon>
        <taxon>Squamata</taxon>
        <taxon>Bifurcata</taxon>
        <taxon>Unidentata</taxon>
        <taxon>Episquamata</taxon>
        <taxon>Laterata</taxon>
        <taxon>Lacertibaenia</taxon>
        <taxon>Lacertidae</taxon>
        <taxon>Podarcis</taxon>
    </lineage>
</organism>
<dbReference type="PANTHER" id="PTHR14240">
    <property type="entry name" value="RETINITIS PIGMENTOSA GTPASE REGULATOR-INTERACTING PROTEIN"/>
    <property type="match status" value="1"/>
</dbReference>
<feature type="region of interest" description="Disordered" evidence="7">
    <location>
        <begin position="1006"/>
        <end position="1080"/>
    </location>
</feature>
<keyword evidence="4" id="KW-0969">Cilium</keyword>
<feature type="region of interest" description="Disordered" evidence="7">
    <location>
        <begin position="198"/>
        <end position="225"/>
    </location>
</feature>
<feature type="compositionally biased region" description="Basic and acidic residues" evidence="7">
    <location>
        <begin position="1006"/>
        <end position="1017"/>
    </location>
</feature>
<dbReference type="Proteomes" id="UP000472272">
    <property type="component" value="Chromosome 13"/>
</dbReference>
<evidence type="ECO:0000313" key="10">
    <source>
        <dbReference type="Proteomes" id="UP000472272"/>
    </source>
</evidence>
<dbReference type="GO" id="GO:1905515">
    <property type="term" value="P:non-motile cilium assembly"/>
    <property type="evidence" value="ECO:0007669"/>
    <property type="project" value="TreeGrafter"/>
</dbReference>
<evidence type="ECO:0000256" key="4">
    <source>
        <dbReference type="ARBA" id="ARBA00023069"/>
    </source>
</evidence>
<evidence type="ECO:0000256" key="2">
    <source>
        <dbReference type="ARBA" id="ARBA00006042"/>
    </source>
</evidence>
<dbReference type="GO" id="GO:0061351">
    <property type="term" value="P:neural precursor cell proliferation"/>
    <property type="evidence" value="ECO:0007669"/>
    <property type="project" value="Ensembl"/>
</dbReference>
<feature type="coiled-coil region" evidence="6">
    <location>
        <begin position="308"/>
        <end position="391"/>
    </location>
</feature>
<dbReference type="PROSITE" id="PS50004">
    <property type="entry name" value="C2"/>
    <property type="match status" value="1"/>
</dbReference>
<dbReference type="GO" id="GO:0005930">
    <property type="term" value="C:axoneme"/>
    <property type="evidence" value="ECO:0007669"/>
    <property type="project" value="Ensembl"/>
</dbReference>
<reference evidence="9" key="3">
    <citation type="submission" date="2025-09" db="UniProtKB">
        <authorList>
            <consortium name="Ensembl"/>
        </authorList>
    </citation>
    <scope>IDENTIFICATION</scope>
</reference>
<evidence type="ECO:0000256" key="7">
    <source>
        <dbReference type="SAM" id="MobiDB-lite"/>
    </source>
</evidence>
<dbReference type="GO" id="GO:0005829">
    <property type="term" value="C:cytosol"/>
    <property type="evidence" value="ECO:0007669"/>
    <property type="project" value="Ensembl"/>
</dbReference>
<dbReference type="SUPFAM" id="SSF49562">
    <property type="entry name" value="C2 domain (Calcium/lipid-binding domain, CaLB)"/>
    <property type="match status" value="2"/>
</dbReference>
<dbReference type="PANTHER" id="PTHR14240:SF3">
    <property type="entry name" value="X-LINKED RETINITIS PIGMENTOSA GTPASE REGULATOR-INTERACTING PROTEIN 1"/>
    <property type="match status" value="1"/>
</dbReference>
<dbReference type="InterPro" id="IPR031139">
    <property type="entry name" value="RPGRIP1_fam"/>
</dbReference>
<feature type="coiled-coil region" evidence="6">
    <location>
        <begin position="87"/>
        <end position="159"/>
    </location>
</feature>
<comment type="subcellular location">
    <subcellularLocation>
        <location evidence="1">Cell projection</location>
        <location evidence="1">Cilium</location>
    </subcellularLocation>
</comment>
<feature type="compositionally biased region" description="Basic and acidic residues" evidence="7">
    <location>
        <begin position="955"/>
        <end position="965"/>
    </location>
</feature>